<gene>
    <name evidence="2" type="ORF">KP79_PYT13916</name>
</gene>
<evidence type="ECO:0000313" key="3">
    <source>
        <dbReference type="Proteomes" id="UP000242188"/>
    </source>
</evidence>
<keyword evidence="3" id="KW-1185">Reference proteome</keyword>
<dbReference type="Proteomes" id="UP000242188">
    <property type="component" value="Unassembled WGS sequence"/>
</dbReference>
<dbReference type="OrthoDB" id="6162109at2759"/>
<comment type="caution">
    <text evidence="2">The sequence shown here is derived from an EMBL/GenBank/DDBJ whole genome shotgun (WGS) entry which is preliminary data.</text>
</comment>
<feature type="region of interest" description="Disordered" evidence="1">
    <location>
        <begin position="335"/>
        <end position="369"/>
    </location>
</feature>
<sequence>MVKIKTATNAETPQKGERGAILTQKQYDLIVAFHRNGVVPSQIELEDAEIGDPNQSAYNKTGRFKSWARRMYLRLSDDTLIHKITGKKILPQEKFESVILAAHRGSQAGGSNSYNHHSTSATIRKMMKKYTFGKRSFGMSEETVRDVLMSCTTGSCALKKNPTKRNRARKKIVKDIQHVSAKARAMIVELQKSLPVVKPRMIVPKEAVTAPKTTATITRAVPLITTSDSCLKPTYPMVYTNNIFNRCRPSITATGVNPATTAFLPHPGVPPNFIGVPQLLPGLGSKMYLVPHTPGSNFMSLLQATAPQTQQLNPGANLPGHVISTTVLQPSVGQGYSVPDQALHTKSTKKGNVGKMSASKSKTDDRGSKLLKSLANKSKKKFDALKNTKTPELAKMLALPTLVKPATSEDNIANQSSTLHLPKPPVLQGPLNMMKSVVENVGSVVRNSSTLHTATQETADKKTITICVFPFPANSVSSNITSQASATVGFPVSITSLSSGSAKSAKSNITGKSFTGQVSYSSLANVDTTQSITAPVSSLKTDCKENTANISPRKVLSESSANTKKKLKAKLSSQRLSKGPKSPVIKDNFKIVSANTSENGDATLLIQNPDSQKSIKLDRARLLHLLKKEKSSKIKALLLRTLRRLKKTTINPLRSCLNMTNKEENIPEENFECKKEFDSGQELSAHASLFSELIPEDECSQQAEWNLKCISVLGEAINMYEPPLCSTFPNPLEKMEQCRVEIPFPDSGPLPQPHIWHHYEDILSQRHCFKRLLPVFKDMKLDIMRSAMKDQSAVERLKKKITYGESLINRFREYLGGFED</sequence>
<dbReference type="EMBL" id="NEDP02003738">
    <property type="protein sequence ID" value="OWF48005.1"/>
    <property type="molecule type" value="Genomic_DNA"/>
</dbReference>
<protein>
    <submittedName>
        <fullName evidence="2">Uncharacterized protein</fullName>
    </submittedName>
</protein>
<accession>A0A210QGX6</accession>
<name>A0A210QGX6_MIZYE</name>
<dbReference type="AlphaFoldDB" id="A0A210QGX6"/>
<organism evidence="2 3">
    <name type="scientific">Mizuhopecten yessoensis</name>
    <name type="common">Japanese scallop</name>
    <name type="synonym">Patinopecten yessoensis</name>
    <dbReference type="NCBI Taxonomy" id="6573"/>
    <lineage>
        <taxon>Eukaryota</taxon>
        <taxon>Metazoa</taxon>
        <taxon>Spiralia</taxon>
        <taxon>Lophotrochozoa</taxon>
        <taxon>Mollusca</taxon>
        <taxon>Bivalvia</taxon>
        <taxon>Autobranchia</taxon>
        <taxon>Pteriomorphia</taxon>
        <taxon>Pectinida</taxon>
        <taxon>Pectinoidea</taxon>
        <taxon>Pectinidae</taxon>
        <taxon>Mizuhopecten</taxon>
    </lineage>
</organism>
<reference evidence="2 3" key="1">
    <citation type="journal article" date="2017" name="Nat. Ecol. Evol.">
        <title>Scallop genome provides insights into evolution of bilaterian karyotype and development.</title>
        <authorList>
            <person name="Wang S."/>
            <person name="Zhang J."/>
            <person name="Jiao W."/>
            <person name="Li J."/>
            <person name="Xun X."/>
            <person name="Sun Y."/>
            <person name="Guo X."/>
            <person name="Huan P."/>
            <person name="Dong B."/>
            <person name="Zhang L."/>
            <person name="Hu X."/>
            <person name="Sun X."/>
            <person name="Wang J."/>
            <person name="Zhao C."/>
            <person name="Wang Y."/>
            <person name="Wang D."/>
            <person name="Huang X."/>
            <person name="Wang R."/>
            <person name="Lv J."/>
            <person name="Li Y."/>
            <person name="Zhang Z."/>
            <person name="Liu B."/>
            <person name="Lu W."/>
            <person name="Hui Y."/>
            <person name="Liang J."/>
            <person name="Zhou Z."/>
            <person name="Hou R."/>
            <person name="Li X."/>
            <person name="Liu Y."/>
            <person name="Li H."/>
            <person name="Ning X."/>
            <person name="Lin Y."/>
            <person name="Zhao L."/>
            <person name="Xing Q."/>
            <person name="Dou J."/>
            <person name="Li Y."/>
            <person name="Mao J."/>
            <person name="Guo H."/>
            <person name="Dou H."/>
            <person name="Li T."/>
            <person name="Mu C."/>
            <person name="Jiang W."/>
            <person name="Fu Q."/>
            <person name="Fu X."/>
            <person name="Miao Y."/>
            <person name="Liu J."/>
            <person name="Yu Q."/>
            <person name="Li R."/>
            <person name="Liao H."/>
            <person name="Li X."/>
            <person name="Kong Y."/>
            <person name="Jiang Z."/>
            <person name="Chourrout D."/>
            <person name="Li R."/>
            <person name="Bao Z."/>
        </authorList>
    </citation>
    <scope>NUCLEOTIDE SEQUENCE [LARGE SCALE GENOMIC DNA]</scope>
    <source>
        <strain evidence="2 3">PY_sf001</strain>
    </source>
</reference>
<evidence type="ECO:0000313" key="2">
    <source>
        <dbReference type="EMBL" id="OWF48005.1"/>
    </source>
</evidence>
<proteinExistence type="predicted"/>
<evidence type="ECO:0000256" key="1">
    <source>
        <dbReference type="SAM" id="MobiDB-lite"/>
    </source>
</evidence>
<feature type="region of interest" description="Disordered" evidence="1">
    <location>
        <begin position="556"/>
        <end position="581"/>
    </location>
</feature>